<name>A0A1C5HRP1_9ACTN</name>
<evidence type="ECO:0000256" key="1">
    <source>
        <dbReference type="SAM" id="Phobius"/>
    </source>
</evidence>
<organism evidence="2 3">
    <name type="scientific">Micromonospora coxensis</name>
    <dbReference type="NCBI Taxonomy" id="356852"/>
    <lineage>
        <taxon>Bacteria</taxon>
        <taxon>Bacillati</taxon>
        <taxon>Actinomycetota</taxon>
        <taxon>Actinomycetes</taxon>
        <taxon>Micromonosporales</taxon>
        <taxon>Micromonosporaceae</taxon>
        <taxon>Micromonospora</taxon>
    </lineage>
</organism>
<dbReference type="AlphaFoldDB" id="A0A1C5HRP1"/>
<evidence type="ECO:0000313" key="3">
    <source>
        <dbReference type="Proteomes" id="UP000198215"/>
    </source>
</evidence>
<accession>A0A1C5HRP1</accession>
<gene>
    <name evidence="2" type="ORF">GA0070614_1683</name>
</gene>
<sequence length="130" mass="13653">MTLPRPVPNVTRAELEEHEPVKRSEIVRTAMGVCLSSVAHVGGGLVAANSLWDGRDSPAEWTFYYAGAGCCLLPLTGTIAWLLTTTESTRRTGQGVIIGAVVATIVAGLALLTGYAPPWISAGWTGDGWS</sequence>
<keyword evidence="1" id="KW-0812">Transmembrane</keyword>
<evidence type="ECO:0000313" key="2">
    <source>
        <dbReference type="EMBL" id="SCG48660.1"/>
    </source>
</evidence>
<keyword evidence="1" id="KW-0472">Membrane</keyword>
<protein>
    <submittedName>
        <fullName evidence="2">Uncharacterized protein</fullName>
    </submittedName>
</protein>
<keyword evidence="3" id="KW-1185">Reference proteome</keyword>
<reference evidence="3" key="1">
    <citation type="submission" date="2016-06" db="EMBL/GenBank/DDBJ databases">
        <authorList>
            <person name="Varghese N."/>
            <person name="Submissions Spin"/>
        </authorList>
    </citation>
    <scope>NUCLEOTIDE SEQUENCE [LARGE SCALE GENOMIC DNA]</scope>
    <source>
        <strain evidence="3">DSM 45161</strain>
    </source>
</reference>
<dbReference type="EMBL" id="LT607753">
    <property type="protein sequence ID" value="SCG48660.1"/>
    <property type="molecule type" value="Genomic_DNA"/>
</dbReference>
<keyword evidence="1" id="KW-1133">Transmembrane helix</keyword>
<feature type="transmembrane region" description="Helical" evidence="1">
    <location>
        <begin position="95"/>
        <end position="116"/>
    </location>
</feature>
<feature type="transmembrane region" description="Helical" evidence="1">
    <location>
        <begin position="63"/>
        <end position="83"/>
    </location>
</feature>
<proteinExistence type="predicted"/>
<dbReference type="Proteomes" id="UP000198215">
    <property type="component" value="Chromosome I"/>
</dbReference>